<accession>A0A3S0ZIT7</accession>
<reference evidence="6 7" key="1">
    <citation type="submission" date="2019-01" db="EMBL/GenBank/DDBJ databases">
        <title>A draft genome assembly of the solar-powered sea slug Elysia chlorotica.</title>
        <authorList>
            <person name="Cai H."/>
            <person name="Li Q."/>
            <person name="Fang X."/>
            <person name="Li J."/>
            <person name="Curtis N.E."/>
            <person name="Altenburger A."/>
            <person name="Shibata T."/>
            <person name="Feng M."/>
            <person name="Maeda T."/>
            <person name="Schwartz J.A."/>
            <person name="Shigenobu S."/>
            <person name="Lundholm N."/>
            <person name="Nishiyama T."/>
            <person name="Yang H."/>
            <person name="Hasebe M."/>
            <person name="Li S."/>
            <person name="Pierce S.K."/>
            <person name="Wang J."/>
        </authorList>
    </citation>
    <scope>NUCLEOTIDE SEQUENCE [LARGE SCALE GENOMIC DNA]</scope>
    <source>
        <strain evidence="6">EC2010</strain>
        <tissue evidence="6">Whole organism of an adult</tissue>
    </source>
</reference>
<feature type="compositionally biased region" description="Acidic residues" evidence="5">
    <location>
        <begin position="199"/>
        <end position="219"/>
    </location>
</feature>
<keyword evidence="3" id="KW-0539">Nucleus</keyword>
<dbReference type="EMBL" id="RQTK01000491">
    <property type="protein sequence ID" value="RUS78766.1"/>
    <property type="molecule type" value="Genomic_DNA"/>
</dbReference>
<dbReference type="PANTHER" id="PTHR12972:SF0">
    <property type="entry name" value="PROTEIN DOWNSTREAM NEIGHBOR OF SON"/>
    <property type="match status" value="1"/>
</dbReference>
<dbReference type="Proteomes" id="UP000271974">
    <property type="component" value="Unassembled WGS sequence"/>
</dbReference>
<feature type="region of interest" description="Disordered" evidence="5">
    <location>
        <begin position="177"/>
        <end position="220"/>
    </location>
</feature>
<dbReference type="PRINTS" id="PR02064">
    <property type="entry name" value="DONSON"/>
</dbReference>
<feature type="compositionally biased region" description="Polar residues" evidence="5">
    <location>
        <begin position="180"/>
        <end position="193"/>
    </location>
</feature>
<dbReference type="InterPro" id="IPR024861">
    <property type="entry name" value="Donson"/>
</dbReference>
<dbReference type="GO" id="GO:0033260">
    <property type="term" value="P:nuclear DNA replication"/>
    <property type="evidence" value="ECO:0007669"/>
    <property type="project" value="TreeGrafter"/>
</dbReference>
<comment type="caution">
    <text evidence="6">The sequence shown here is derived from an EMBL/GenBank/DDBJ whole genome shotgun (WGS) entry which is preliminary data.</text>
</comment>
<evidence type="ECO:0000256" key="1">
    <source>
        <dbReference type="ARBA" id="ARBA00004123"/>
    </source>
</evidence>
<evidence type="ECO:0000313" key="7">
    <source>
        <dbReference type="Proteomes" id="UP000271974"/>
    </source>
</evidence>
<gene>
    <name evidence="6" type="ORF">EGW08_013482</name>
</gene>
<proteinExistence type="inferred from homology"/>
<evidence type="ECO:0000256" key="4">
    <source>
        <dbReference type="ARBA" id="ARBA00025806"/>
    </source>
</evidence>
<dbReference type="GO" id="GO:0005634">
    <property type="term" value="C:nucleus"/>
    <property type="evidence" value="ECO:0007669"/>
    <property type="project" value="UniProtKB-SubCell"/>
</dbReference>
<evidence type="ECO:0000256" key="5">
    <source>
        <dbReference type="SAM" id="MobiDB-lite"/>
    </source>
</evidence>
<sequence>MRVVVESREETFRRIPGIDAKNVFNFVHHTLQNGSDWKELDIFQKLRRCCLHYSYPQYPWMRKFPRMSGDFRSRSMSFLSNNEDVLSDIQSDWSSVFTALYQQLRGGICPYFYVCTHQFTVLFRCQRFSPKEASFSALLSPSTRGFREMLSKEDITFRLPNIDMHKIPSDEIKPKVEFESPSSAQVRSPSTVDNHGDNTDETGPVEDAASENEDEEDDINDHHGASEWLEQMGLERKDFPSLEPLKVKLQRDGYREIDNRPQSMVYVEGGDVHAFFNFLLNYPSCIASSGPQHGLPPTLLSPVPFVGGALVQNTVKHSQLRDVPVKLPGTEQNMYSHVFEISGPILPHHTLNIAAILEDYHAQQQGSSVVTYNTHLPSAALNTQAVNQPETDRLAVNLHKLFVDFDLANKGLLSSCKDSLGSKPKLSSGAFLREMKISQQGYLWS</sequence>
<evidence type="ECO:0000313" key="6">
    <source>
        <dbReference type="EMBL" id="RUS78766.1"/>
    </source>
</evidence>
<keyword evidence="7" id="KW-1185">Reference proteome</keyword>
<organism evidence="6 7">
    <name type="scientific">Elysia chlorotica</name>
    <name type="common">Eastern emerald elysia</name>
    <name type="synonym">Sea slug</name>
    <dbReference type="NCBI Taxonomy" id="188477"/>
    <lineage>
        <taxon>Eukaryota</taxon>
        <taxon>Metazoa</taxon>
        <taxon>Spiralia</taxon>
        <taxon>Lophotrochozoa</taxon>
        <taxon>Mollusca</taxon>
        <taxon>Gastropoda</taxon>
        <taxon>Heterobranchia</taxon>
        <taxon>Euthyneura</taxon>
        <taxon>Panpulmonata</taxon>
        <taxon>Sacoglossa</taxon>
        <taxon>Placobranchoidea</taxon>
        <taxon>Plakobranchidae</taxon>
        <taxon>Elysia</taxon>
    </lineage>
</organism>
<dbReference type="STRING" id="188477.A0A3S0ZIT7"/>
<dbReference type="AlphaFoldDB" id="A0A3S0ZIT7"/>
<evidence type="ECO:0000256" key="2">
    <source>
        <dbReference type="ARBA" id="ARBA00022473"/>
    </source>
</evidence>
<dbReference type="OrthoDB" id="534063at2759"/>
<protein>
    <submittedName>
        <fullName evidence="6">Uncharacterized protein</fullName>
    </submittedName>
</protein>
<name>A0A3S0ZIT7_ELYCH</name>
<comment type="similarity">
    <text evidence="4">Belongs to the DONSON family.</text>
</comment>
<keyword evidence="2" id="KW-0217">Developmental protein</keyword>
<dbReference type="PANTHER" id="PTHR12972">
    <property type="entry name" value="DOWNSTREAM NEIGHBOR OF SON"/>
    <property type="match status" value="1"/>
</dbReference>
<evidence type="ECO:0000256" key="3">
    <source>
        <dbReference type="ARBA" id="ARBA00023242"/>
    </source>
</evidence>
<comment type="subcellular location">
    <subcellularLocation>
        <location evidence="1">Nucleus</location>
    </subcellularLocation>
</comment>